<gene>
    <name evidence="1" type="ORF">LOK49_LG05G02389</name>
</gene>
<accession>A0ACC0HJ06</accession>
<protein>
    <submittedName>
        <fullName evidence="1">Uncharacterized protein</fullName>
    </submittedName>
</protein>
<organism evidence="1 2">
    <name type="scientific">Camellia lanceoleosa</name>
    <dbReference type="NCBI Taxonomy" id="1840588"/>
    <lineage>
        <taxon>Eukaryota</taxon>
        <taxon>Viridiplantae</taxon>
        <taxon>Streptophyta</taxon>
        <taxon>Embryophyta</taxon>
        <taxon>Tracheophyta</taxon>
        <taxon>Spermatophyta</taxon>
        <taxon>Magnoliopsida</taxon>
        <taxon>eudicotyledons</taxon>
        <taxon>Gunneridae</taxon>
        <taxon>Pentapetalae</taxon>
        <taxon>asterids</taxon>
        <taxon>Ericales</taxon>
        <taxon>Theaceae</taxon>
        <taxon>Camellia</taxon>
    </lineage>
</organism>
<evidence type="ECO:0000313" key="1">
    <source>
        <dbReference type="EMBL" id="KAI8012979.1"/>
    </source>
</evidence>
<sequence>MGMKLFEGSDGLDEDISKIEVNKEFARRYEHNKKREDLQKLKELKKKGLVEDSSDSKSNDEASPDESDEDELINPKKDLEFLNALIKVKNQDLKLKNKEAKLFESENEEEEEEEEQGKREEGQQDKKGKPMYLKDVAARHLIEEGPEFEEKVDKLRVKSYSEEQEEFRRAFLEVAEEALDGDDDGELLRLKESKSMGDEDDSDAGEVQKKLDEYFGKDDHLNENEMFLKKYFRNKMWVDEGKGKKALDDVVSDFSEDEEEIEKQEDYEREYNFRFEENAGDRVLGHSRFVEGSVRKKTNARKLQRKSKEERMAQAEFERKEELKHLKNLKKKEMREKLRKIRNTAGIDENWVCLLDEDDLEKEFDPEEHDRKMKEAFNDDYYDADDADTEFGSDRDEDGDEFEKPDFDKEDELLGLPKGWDDTSVSGDGFLAARERNLKRRAKNEGHHEQIEEVPEEDKRKKKPKVSKLEKEILDKELEEYYKLDYEDTVGDLKTRFKYRDVGAKRYGLTTEEILMLDEKELNQYVSLKKLAPYREKEWKVPRNQVLNQKQRNKLLLQGKILNDKKIGKNLKIDDKKSTTVAVYKEKEKAQVKESNGDMSNLSRRSKRRHRQAELKLSTSRLMAYGKIPSKSKSKKKH</sequence>
<name>A0ACC0HJ06_9ERIC</name>
<dbReference type="Proteomes" id="UP001060215">
    <property type="component" value="Chromosome 4"/>
</dbReference>
<proteinExistence type="predicted"/>
<reference evidence="1 2" key="1">
    <citation type="journal article" date="2022" name="Plant J.">
        <title>Chromosome-level genome of Camellia lanceoleosa provides a valuable resource for understanding genome evolution and self-incompatibility.</title>
        <authorList>
            <person name="Gong W."/>
            <person name="Xiao S."/>
            <person name="Wang L."/>
            <person name="Liao Z."/>
            <person name="Chang Y."/>
            <person name="Mo W."/>
            <person name="Hu G."/>
            <person name="Li W."/>
            <person name="Zhao G."/>
            <person name="Zhu H."/>
            <person name="Hu X."/>
            <person name="Ji K."/>
            <person name="Xiang X."/>
            <person name="Song Q."/>
            <person name="Yuan D."/>
            <person name="Jin S."/>
            <person name="Zhang L."/>
        </authorList>
    </citation>
    <scope>NUCLEOTIDE SEQUENCE [LARGE SCALE GENOMIC DNA]</scope>
    <source>
        <strain evidence="1">SQ_2022a</strain>
    </source>
</reference>
<keyword evidence="2" id="KW-1185">Reference proteome</keyword>
<evidence type="ECO:0000313" key="2">
    <source>
        <dbReference type="Proteomes" id="UP001060215"/>
    </source>
</evidence>
<comment type="caution">
    <text evidence="1">The sequence shown here is derived from an EMBL/GenBank/DDBJ whole genome shotgun (WGS) entry which is preliminary data.</text>
</comment>
<dbReference type="EMBL" id="CM045761">
    <property type="protein sequence ID" value="KAI8012979.1"/>
    <property type="molecule type" value="Genomic_DNA"/>
</dbReference>